<dbReference type="InterPro" id="IPR016162">
    <property type="entry name" value="Ald_DH_N"/>
</dbReference>
<gene>
    <name evidence="5" type="ORF">GCM10023349_42590</name>
</gene>
<feature type="compositionally biased region" description="Basic and acidic residues" evidence="3">
    <location>
        <begin position="513"/>
        <end position="522"/>
    </location>
</feature>
<evidence type="ECO:0000256" key="1">
    <source>
        <dbReference type="ARBA" id="ARBA00009986"/>
    </source>
</evidence>
<reference evidence="6" key="1">
    <citation type="journal article" date="2019" name="Int. J. Syst. Evol. Microbiol.">
        <title>The Global Catalogue of Microorganisms (GCM) 10K type strain sequencing project: providing services to taxonomists for standard genome sequencing and annotation.</title>
        <authorList>
            <consortium name="The Broad Institute Genomics Platform"/>
            <consortium name="The Broad Institute Genome Sequencing Center for Infectious Disease"/>
            <person name="Wu L."/>
            <person name="Ma J."/>
        </authorList>
    </citation>
    <scope>NUCLEOTIDE SEQUENCE [LARGE SCALE GENOMIC DNA]</scope>
    <source>
        <strain evidence="6">JCM 18531</strain>
    </source>
</reference>
<feature type="compositionally biased region" description="Low complexity" evidence="3">
    <location>
        <begin position="463"/>
        <end position="474"/>
    </location>
</feature>
<feature type="region of interest" description="Disordered" evidence="3">
    <location>
        <begin position="449"/>
        <end position="487"/>
    </location>
</feature>
<dbReference type="PANTHER" id="PTHR42804:SF1">
    <property type="entry name" value="ALDEHYDE DEHYDROGENASE-RELATED"/>
    <property type="match status" value="1"/>
</dbReference>
<keyword evidence="2" id="KW-0560">Oxidoreductase</keyword>
<accession>A0ABP8Y1M1</accession>
<dbReference type="Gene3D" id="3.40.309.10">
    <property type="entry name" value="Aldehyde Dehydrogenase, Chain A, domain 2"/>
    <property type="match status" value="1"/>
</dbReference>
<evidence type="ECO:0000256" key="3">
    <source>
        <dbReference type="SAM" id="MobiDB-lite"/>
    </source>
</evidence>
<feature type="region of interest" description="Disordered" evidence="3">
    <location>
        <begin position="501"/>
        <end position="553"/>
    </location>
</feature>
<dbReference type="InterPro" id="IPR016163">
    <property type="entry name" value="Ald_DH_C"/>
</dbReference>
<keyword evidence="6" id="KW-1185">Reference proteome</keyword>
<sequence>MTDIKHVHETAEATPIMVPGHWIAGAVVPGDGADLDIVSPVNGRLVATVPLGSADTVDQAVAAARAASPTWAATTPAARAAIVRRLAEELTARSEDVAQAVSTEIGVPITFARLAQAGFPPFVTAAMADVAEEFEWEEQVAGATLVREPVGVVGAITPWNFPLQQVITKVVPAMLAGNTVVLKPAELAPLTGPILAEATAAAGIPAGVLNIVYGTGPVVGEAIATHPGVDMISFTGSTAAGKRVAAVAAGTVKKVALELGGKTANIVLDDADLEHAIPETLKYAWSNSGQACGAWTRLLIPASRHDEIMEKLVAAAKEYTLGDPSDEDTRLGPVASEAQWQRVNGYIEQGLAEGADLVFGGPGRVEGLEQGAFIRPTIFANVEPDSTIAQEEIFGPVLSVIDYDDDDDAVRIANGTQYGLTASVFGTPDRALAIARRLEVGQVHVNGASFTPLAPFGGRKQSGRAGRWARPASRSSRKSRRSWSDPLADVTRLPRCRSVHVRPAVEGEDSDRDDGTARVVHSERRRRPGRDRSGAVASDQGERTVAQRTAPGRPMVIRGRSALNSRGGLWLRRARPSRLRSFDGPDAVKWGTHGT</sequence>
<comment type="caution">
    <text evidence="5">The sequence shown here is derived from an EMBL/GenBank/DDBJ whole genome shotgun (WGS) entry which is preliminary data.</text>
</comment>
<dbReference type="EMBL" id="BAABKM010000004">
    <property type="protein sequence ID" value="GAA4718162.1"/>
    <property type="molecule type" value="Genomic_DNA"/>
</dbReference>
<dbReference type="InterPro" id="IPR016161">
    <property type="entry name" value="Ald_DH/histidinol_DH"/>
</dbReference>
<dbReference type="Proteomes" id="UP001499974">
    <property type="component" value="Unassembled WGS sequence"/>
</dbReference>
<dbReference type="PANTHER" id="PTHR42804">
    <property type="entry name" value="ALDEHYDE DEHYDROGENASE"/>
    <property type="match status" value="1"/>
</dbReference>
<evidence type="ECO:0000259" key="4">
    <source>
        <dbReference type="Pfam" id="PF00171"/>
    </source>
</evidence>
<evidence type="ECO:0000313" key="5">
    <source>
        <dbReference type="EMBL" id="GAA4718162.1"/>
    </source>
</evidence>
<evidence type="ECO:0000313" key="6">
    <source>
        <dbReference type="Proteomes" id="UP001499974"/>
    </source>
</evidence>
<proteinExistence type="inferred from homology"/>
<organism evidence="5 6">
    <name type="scientific">Nocardioides conyzicola</name>
    <dbReference type="NCBI Taxonomy" id="1651781"/>
    <lineage>
        <taxon>Bacteria</taxon>
        <taxon>Bacillati</taxon>
        <taxon>Actinomycetota</taxon>
        <taxon>Actinomycetes</taxon>
        <taxon>Propionibacteriales</taxon>
        <taxon>Nocardioidaceae</taxon>
        <taxon>Nocardioides</taxon>
    </lineage>
</organism>
<comment type="similarity">
    <text evidence="1">Belongs to the aldehyde dehydrogenase family.</text>
</comment>
<dbReference type="CDD" id="cd07138">
    <property type="entry name" value="ALDH_CddD_SSP0762"/>
    <property type="match status" value="1"/>
</dbReference>
<dbReference type="Pfam" id="PF00171">
    <property type="entry name" value="Aldedh"/>
    <property type="match status" value="1"/>
</dbReference>
<name>A0ABP8Y1M1_9ACTN</name>
<feature type="domain" description="Aldehyde dehydrogenase" evidence="4">
    <location>
        <begin position="31"/>
        <end position="464"/>
    </location>
</feature>
<dbReference type="Gene3D" id="3.40.605.10">
    <property type="entry name" value="Aldehyde Dehydrogenase, Chain A, domain 1"/>
    <property type="match status" value="1"/>
</dbReference>
<dbReference type="InterPro" id="IPR015590">
    <property type="entry name" value="Aldehyde_DH_dom"/>
</dbReference>
<dbReference type="RefSeq" id="WP_345523695.1">
    <property type="nucleotide sequence ID" value="NZ_BAABKM010000004.1"/>
</dbReference>
<dbReference type="SUPFAM" id="SSF53720">
    <property type="entry name" value="ALDH-like"/>
    <property type="match status" value="1"/>
</dbReference>
<evidence type="ECO:0000256" key="2">
    <source>
        <dbReference type="ARBA" id="ARBA00023002"/>
    </source>
</evidence>
<protein>
    <submittedName>
        <fullName evidence="5">Aldehyde dehydrogenase family protein</fullName>
    </submittedName>
</protein>